<keyword evidence="3" id="KW-0274">FAD</keyword>
<evidence type="ECO:0000256" key="1">
    <source>
        <dbReference type="ARBA" id="ARBA00009183"/>
    </source>
</evidence>
<dbReference type="InterPro" id="IPR036188">
    <property type="entry name" value="FAD/NAD-bd_sf"/>
</dbReference>
<comment type="caution">
    <text evidence="6">The sequence shown here is derived from an EMBL/GenBank/DDBJ whole genome shotgun (WGS) entry which is preliminary data.</text>
</comment>
<evidence type="ECO:0000256" key="2">
    <source>
        <dbReference type="ARBA" id="ARBA00022630"/>
    </source>
</evidence>
<organism evidence="6 7">
    <name type="scientific">Coniochaeta pulveracea</name>
    <dbReference type="NCBI Taxonomy" id="177199"/>
    <lineage>
        <taxon>Eukaryota</taxon>
        <taxon>Fungi</taxon>
        <taxon>Dikarya</taxon>
        <taxon>Ascomycota</taxon>
        <taxon>Pezizomycotina</taxon>
        <taxon>Sordariomycetes</taxon>
        <taxon>Sordariomycetidae</taxon>
        <taxon>Coniochaetales</taxon>
        <taxon>Coniochaetaceae</taxon>
        <taxon>Coniochaeta</taxon>
    </lineage>
</organism>
<dbReference type="SUPFAM" id="SSF51905">
    <property type="entry name" value="FAD/NAD(P)-binding domain"/>
    <property type="match status" value="2"/>
</dbReference>
<keyword evidence="2" id="KW-0285">Flavoprotein</keyword>
<dbReference type="Gene3D" id="3.50.50.60">
    <property type="entry name" value="FAD/NAD(P)-binding domain"/>
    <property type="match status" value="1"/>
</dbReference>
<keyword evidence="4" id="KW-0560">Oxidoreductase</keyword>
<dbReference type="PANTHER" id="PTHR23023">
    <property type="entry name" value="DIMETHYLANILINE MONOOXYGENASE"/>
    <property type="match status" value="1"/>
</dbReference>
<dbReference type="EMBL" id="QVQW01000014">
    <property type="protein sequence ID" value="RKU46357.1"/>
    <property type="molecule type" value="Genomic_DNA"/>
</dbReference>
<dbReference type="InterPro" id="IPR020946">
    <property type="entry name" value="Flavin_mOase-like"/>
</dbReference>
<evidence type="ECO:0000313" key="7">
    <source>
        <dbReference type="Proteomes" id="UP000275385"/>
    </source>
</evidence>
<protein>
    <submittedName>
        <fullName evidence="6">Uncharacterized protein</fullName>
    </submittedName>
</protein>
<name>A0A420YEZ3_9PEZI</name>
<dbReference type="Pfam" id="PF00743">
    <property type="entry name" value="FMO-like"/>
    <property type="match status" value="1"/>
</dbReference>
<comment type="similarity">
    <text evidence="1">Belongs to the FMO family.</text>
</comment>
<reference evidence="6 7" key="1">
    <citation type="submission" date="2018-08" db="EMBL/GenBank/DDBJ databases">
        <title>Draft genome of the lignicolous fungus Coniochaeta pulveracea.</title>
        <authorList>
            <person name="Borstlap C.J."/>
            <person name="De Witt R.N."/>
            <person name="Botha A."/>
            <person name="Volschenk H."/>
        </authorList>
    </citation>
    <scope>NUCLEOTIDE SEQUENCE [LARGE SCALE GENOMIC DNA]</scope>
    <source>
        <strain evidence="6 7">CAB683</strain>
    </source>
</reference>
<sequence>MAVERVDAVVVGTGWNGLISAKTYLEFRPGAKLVLIDEQKSIGGVWSTEKIYPSLFAQIKYGLFEYSFYPMRREGITADGYISGETINTYLNEFARDYHLVERTRLRTRVNQVERIPKTPGGWRLHLDGDQPAIECEHLIYASGATSHPVIPSWPRSGRFQRPIIHSADVGTHLQALRGIRRAVVLGGAKSAYDTVFMLLNNGIQVDWIIRADGTGPLAIMPPTILGFVNSMDVISTKAMAMMGSSIMNTKGSMQRFLHKTRVGRALSRTFWKTVTKIAEMHAGYSKSANAAKLRPLPHGNGIFWANAGLGCASVPDFWKVFHAGDCTVHRTDITSFDHVDTVTLRDGGRLKTDYVILCTGFDKSYQPFSLELQRELGLAPEPDLAAMAKWADLDVRAEFVVNELLPDLKHSPVPPSVHEQRHERGSPKNKPLHGPSRHYRRLITPKLAASGDRSIYFPGFIHSIYTPLVSEAQALWGCAFLLNLIDVPAQEVMEKEVAEWNVWTRKRYLAQGRKHAYAIFDFLSYIDTLLGDLGVNTMRRSNPLAELFVPAYPRVYRGIVDEFKRGLVKRKKAALGVAI</sequence>
<dbReference type="STRING" id="177199.A0A420YEZ3"/>
<evidence type="ECO:0000313" key="6">
    <source>
        <dbReference type="EMBL" id="RKU46357.1"/>
    </source>
</evidence>
<evidence type="ECO:0000256" key="4">
    <source>
        <dbReference type="ARBA" id="ARBA00023002"/>
    </source>
</evidence>
<evidence type="ECO:0000256" key="5">
    <source>
        <dbReference type="SAM" id="MobiDB-lite"/>
    </source>
</evidence>
<dbReference type="GO" id="GO:0050661">
    <property type="term" value="F:NADP binding"/>
    <property type="evidence" value="ECO:0007669"/>
    <property type="project" value="InterPro"/>
</dbReference>
<dbReference type="AlphaFoldDB" id="A0A420YEZ3"/>
<accession>A0A420YEZ3</accession>
<dbReference type="InterPro" id="IPR050346">
    <property type="entry name" value="FMO-like"/>
</dbReference>
<feature type="region of interest" description="Disordered" evidence="5">
    <location>
        <begin position="412"/>
        <end position="437"/>
    </location>
</feature>
<dbReference type="Proteomes" id="UP000275385">
    <property type="component" value="Unassembled WGS sequence"/>
</dbReference>
<dbReference type="GO" id="GO:0050660">
    <property type="term" value="F:flavin adenine dinucleotide binding"/>
    <property type="evidence" value="ECO:0007669"/>
    <property type="project" value="InterPro"/>
</dbReference>
<gene>
    <name evidence="6" type="ORF">DL546_002045</name>
</gene>
<dbReference type="GO" id="GO:0004499">
    <property type="term" value="F:N,N-dimethylaniline monooxygenase activity"/>
    <property type="evidence" value="ECO:0007669"/>
    <property type="project" value="InterPro"/>
</dbReference>
<evidence type="ECO:0000256" key="3">
    <source>
        <dbReference type="ARBA" id="ARBA00022827"/>
    </source>
</evidence>
<dbReference type="OrthoDB" id="2915840at2759"/>
<proteinExistence type="inferred from homology"/>
<keyword evidence="7" id="KW-1185">Reference proteome</keyword>